<gene>
    <name evidence="2" type="ORF">PROQFM164_S04g000550</name>
</gene>
<name>W6QNH4_PENRF</name>
<feature type="domain" description="Secreted protein CSS2 C-terminal" evidence="1">
    <location>
        <begin position="1"/>
        <end position="65"/>
    </location>
</feature>
<sequence length="84" mass="9550">MGATIKELSNQGNCNLMRGSYQNLRWTYQSSGRNCDTTAQQATISGAIKKYMTNVEHNKICGTCLSSLCFFHRTSVMFELWKML</sequence>
<organism evidence="2 3">
    <name type="scientific">Penicillium roqueforti (strain FM164)</name>
    <dbReference type="NCBI Taxonomy" id="1365484"/>
    <lineage>
        <taxon>Eukaryota</taxon>
        <taxon>Fungi</taxon>
        <taxon>Dikarya</taxon>
        <taxon>Ascomycota</taxon>
        <taxon>Pezizomycotina</taxon>
        <taxon>Eurotiomycetes</taxon>
        <taxon>Eurotiomycetidae</taxon>
        <taxon>Eurotiales</taxon>
        <taxon>Aspergillaceae</taxon>
        <taxon>Penicillium</taxon>
    </lineage>
</organism>
<evidence type="ECO:0000259" key="1">
    <source>
        <dbReference type="Pfam" id="PF20521"/>
    </source>
</evidence>
<dbReference type="InterPro" id="IPR046624">
    <property type="entry name" value="CSS2_C"/>
</dbReference>
<dbReference type="Proteomes" id="UP000030686">
    <property type="component" value="Unassembled WGS sequence"/>
</dbReference>
<protein>
    <submittedName>
        <fullName evidence="2">Genomic scaffold, ProqFM164S04</fullName>
    </submittedName>
</protein>
<dbReference type="AlphaFoldDB" id="W6QNH4"/>
<evidence type="ECO:0000313" key="2">
    <source>
        <dbReference type="EMBL" id="CDM35669.1"/>
    </source>
</evidence>
<reference evidence="2" key="1">
    <citation type="journal article" date="2014" name="Nat. Commun.">
        <title>Multiple recent horizontal transfers of a large genomic region in cheese making fungi.</title>
        <authorList>
            <person name="Cheeseman K."/>
            <person name="Ropars J."/>
            <person name="Renault P."/>
            <person name="Dupont J."/>
            <person name="Gouzy J."/>
            <person name="Branca A."/>
            <person name="Abraham A.L."/>
            <person name="Ceppi M."/>
            <person name="Conseiller E."/>
            <person name="Debuchy R."/>
            <person name="Malagnac F."/>
            <person name="Goarin A."/>
            <person name="Silar P."/>
            <person name="Lacoste S."/>
            <person name="Sallet E."/>
            <person name="Bensimon A."/>
            <person name="Giraud T."/>
            <person name="Brygoo Y."/>
        </authorList>
    </citation>
    <scope>NUCLEOTIDE SEQUENCE [LARGE SCALE GENOMIC DNA]</scope>
    <source>
        <strain evidence="2">FM164</strain>
    </source>
</reference>
<evidence type="ECO:0000313" key="3">
    <source>
        <dbReference type="Proteomes" id="UP000030686"/>
    </source>
</evidence>
<dbReference type="EMBL" id="HG792018">
    <property type="protein sequence ID" value="CDM35669.1"/>
    <property type="molecule type" value="Genomic_DNA"/>
</dbReference>
<keyword evidence="3" id="KW-1185">Reference proteome</keyword>
<dbReference type="Pfam" id="PF20521">
    <property type="entry name" value="DUF6736"/>
    <property type="match status" value="1"/>
</dbReference>
<dbReference type="OrthoDB" id="5059029at2759"/>
<accession>W6QNH4</accession>
<proteinExistence type="predicted"/>